<feature type="compositionally biased region" description="Polar residues" evidence="2">
    <location>
        <begin position="643"/>
        <end position="660"/>
    </location>
</feature>
<feature type="region of interest" description="Disordered" evidence="2">
    <location>
        <begin position="208"/>
        <end position="228"/>
    </location>
</feature>
<reference evidence="3 4" key="1">
    <citation type="journal article" date="2015" name="Mol. Biochem. Parasitol.">
        <title>Identification of polymorphic genes for use in assemblage B genotyping assays through comparative genomics of multiple assemblage B Giardia duodenalis isolates.</title>
        <authorList>
            <person name="Wielinga C."/>
            <person name="Thompson R.C."/>
            <person name="Monis P."/>
            <person name="Ryan U."/>
        </authorList>
    </citation>
    <scope>NUCLEOTIDE SEQUENCE [LARGE SCALE GENOMIC DNA]</scope>
    <source>
        <strain evidence="3 4">BAH15c1</strain>
    </source>
</reference>
<dbReference type="Proteomes" id="UP000070089">
    <property type="component" value="Unassembled WGS sequence"/>
</dbReference>
<sequence length="767" mass="83727">MKGPSISSFSQTEVDLGMRLFKFLATNGEYVTPDQMGAFLRQSNLGNQRLSPLWEKTIGASRKNFQLADTLYLLRMLAMVQQGKDLDDEVLSSSSFDYVADLSFFPFDSGFDVDSIEDSQPSTPTGSIYLRNQGAGESPLRDASRLQNVQQVADLSISRCISLSNEVTTDSVPTESVTSVMHVGMDDLASQDLMEHPGPTSNLSLIDSTVPPGSSHVNSRHSDTRGSVDLRGQQDEAYESTKQVMPQAGSPMHAAASSVTASNPSVLSFFIEVAKHFQSTLLQTNEVVDRVIDASNPLSGLIVVPPEQIVTLKKRLSEMSKKLIDQLNTLSDQTFTSSLSSCLKGLESLSNALTMLISKEKQVIKATNEIMCYLDGSDNEEEAQAVDSQGAYLKAASTEGSEAEEKCTQDCTELDNGSTHEKLKSSKGTFSSQSENVLSTAASIFPAAATVASSSATYQDGEKLPPVHPPAYFTPLKKKSLLKLVKDTSDVVDRARAVEASYARAQEANRMYKSFSESLSSLLQTETETNTNLEEQQKKLEKKADEKAQLIAKQLEQMKSVFSEQALMFTSIVSAKLSSPSFMDQLNLFTIELADKAVSEVSKVLTKMPKSESLSTELRNVTQTRLAKEPAQGHNFPLEIPETSGNDSGQHRGPQSSYNTFSHKFTNTRAELVAQQTIRSIVRDELRSLKGELIEEIRTMICGVIADGRSVRDQSTCSIARLDVASVPVEAERPQQGGNNVANTPSLPSNDRMKPWTYHFGSNIPSS</sequence>
<organism evidence="3 4">
    <name type="scientific">Giardia duodenalis assemblage B</name>
    <dbReference type="NCBI Taxonomy" id="1394984"/>
    <lineage>
        <taxon>Eukaryota</taxon>
        <taxon>Metamonada</taxon>
        <taxon>Diplomonadida</taxon>
        <taxon>Hexamitidae</taxon>
        <taxon>Giardiinae</taxon>
        <taxon>Giardia</taxon>
    </lineage>
</organism>
<dbReference type="AlphaFoldDB" id="A0A132NTK7"/>
<dbReference type="EMBL" id="JXTI01000070">
    <property type="protein sequence ID" value="KWX13411.1"/>
    <property type="molecule type" value="Genomic_DNA"/>
</dbReference>
<feature type="compositionally biased region" description="Polar residues" evidence="2">
    <location>
        <begin position="208"/>
        <end position="217"/>
    </location>
</feature>
<keyword evidence="1" id="KW-0175">Coiled coil</keyword>
<dbReference type="OrthoDB" id="10254590at2759"/>
<gene>
    <name evidence="3" type="ORF">QR46_2588</name>
</gene>
<evidence type="ECO:0000313" key="3">
    <source>
        <dbReference type="EMBL" id="KWX13411.1"/>
    </source>
</evidence>
<name>A0A132NTK7_GIAIN</name>
<feature type="compositionally biased region" description="Polar residues" evidence="2">
    <location>
        <begin position="736"/>
        <end position="749"/>
    </location>
</feature>
<comment type="caution">
    <text evidence="3">The sequence shown here is derived from an EMBL/GenBank/DDBJ whole genome shotgun (WGS) entry which is preliminary data.</text>
</comment>
<feature type="region of interest" description="Disordered" evidence="2">
    <location>
        <begin position="731"/>
        <end position="767"/>
    </location>
</feature>
<feature type="region of interest" description="Disordered" evidence="2">
    <location>
        <begin position="625"/>
        <end position="660"/>
    </location>
</feature>
<evidence type="ECO:0000313" key="4">
    <source>
        <dbReference type="Proteomes" id="UP000070089"/>
    </source>
</evidence>
<evidence type="ECO:0000256" key="1">
    <source>
        <dbReference type="SAM" id="Coils"/>
    </source>
</evidence>
<protein>
    <submittedName>
        <fullName evidence="3">Uncharacterized protein</fullName>
    </submittedName>
</protein>
<dbReference type="VEuPathDB" id="GiardiaDB:QR46_2588"/>
<proteinExistence type="predicted"/>
<accession>A0A132NTK7</accession>
<feature type="region of interest" description="Disordered" evidence="2">
    <location>
        <begin position="115"/>
        <end position="139"/>
    </location>
</feature>
<feature type="coiled-coil region" evidence="1">
    <location>
        <begin position="523"/>
        <end position="557"/>
    </location>
</feature>
<evidence type="ECO:0000256" key="2">
    <source>
        <dbReference type="SAM" id="MobiDB-lite"/>
    </source>
</evidence>